<keyword evidence="4" id="KW-1185">Reference proteome</keyword>
<evidence type="ECO:0000313" key="4">
    <source>
        <dbReference type="Proteomes" id="UP000694421"/>
    </source>
</evidence>
<keyword evidence="2" id="KW-0472">Membrane</keyword>
<name>A0A8D0C476_SALMN</name>
<dbReference type="Ensembl" id="ENSSMRT00000019874.1">
    <property type="protein sequence ID" value="ENSSMRP00000016985.1"/>
    <property type="gene ID" value="ENSSMRG00000013238.1"/>
</dbReference>
<dbReference type="InterPro" id="IPR008608">
    <property type="entry name" value="Ectropic_vir_integratn_site_2A"/>
</dbReference>
<dbReference type="Proteomes" id="UP000694421">
    <property type="component" value="Unplaced"/>
</dbReference>
<dbReference type="Pfam" id="PF05399">
    <property type="entry name" value="EVI2A"/>
    <property type="match status" value="1"/>
</dbReference>
<evidence type="ECO:0000256" key="2">
    <source>
        <dbReference type="SAM" id="Phobius"/>
    </source>
</evidence>
<accession>A0A8D0C476</accession>
<dbReference type="GO" id="GO:0016020">
    <property type="term" value="C:membrane"/>
    <property type="evidence" value="ECO:0007669"/>
    <property type="project" value="InterPro"/>
</dbReference>
<keyword evidence="2" id="KW-1133">Transmembrane helix</keyword>
<feature type="compositionally biased region" description="Polar residues" evidence="1">
    <location>
        <begin position="207"/>
        <end position="226"/>
    </location>
</feature>
<feature type="compositionally biased region" description="Basic and acidic residues" evidence="1">
    <location>
        <begin position="231"/>
        <end position="251"/>
    </location>
</feature>
<dbReference type="AlphaFoldDB" id="A0A8D0C476"/>
<dbReference type="PANTHER" id="PTHR15568">
    <property type="entry name" value="ECOTROPIC VIRAL INTEGRATION SITE 2A"/>
    <property type="match status" value="1"/>
</dbReference>
<evidence type="ECO:0000256" key="1">
    <source>
        <dbReference type="SAM" id="MobiDB-lite"/>
    </source>
</evidence>
<feature type="transmembrane region" description="Helical" evidence="2">
    <location>
        <begin position="142"/>
        <end position="171"/>
    </location>
</feature>
<protein>
    <submittedName>
        <fullName evidence="3">Uncharacterized protein</fullName>
    </submittedName>
</protein>
<feature type="region of interest" description="Disordered" evidence="1">
    <location>
        <begin position="207"/>
        <end position="266"/>
    </location>
</feature>
<reference evidence="3" key="2">
    <citation type="submission" date="2025-09" db="UniProtKB">
        <authorList>
            <consortium name="Ensembl"/>
        </authorList>
    </citation>
    <scope>IDENTIFICATION</scope>
</reference>
<dbReference type="GeneTree" id="ENSGT00390000003004"/>
<feature type="region of interest" description="Disordered" evidence="1">
    <location>
        <begin position="69"/>
        <end position="123"/>
    </location>
</feature>
<dbReference type="PANTHER" id="PTHR15568:SF0">
    <property type="entry name" value="PROTEIN EVI2A"/>
    <property type="match status" value="1"/>
</dbReference>
<reference evidence="3" key="1">
    <citation type="submission" date="2025-08" db="UniProtKB">
        <authorList>
            <consortium name="Ensembl"/>
        </authorList>
    </citation>
    <scope>IDENTIFICATION</scope>
</reference>
<feature type="compositionally biased region" description="Polar residues" evidence="1">
    <location>
        <begin position="71"/>
        <end position="90"/>
    </location>
</feature>
<evidence type="ECO:0000313" key="3">
    <source>
        <dbReference type="Ensembl" id="ENSSMRP00000016985.1"/>
    </source>
</evidence>
<proteinExistence type="predicted"/>
<sequence>MNPIIPNLWPHWLPATNVSHESKSFWRLAGSFAPGFTPKSKYKHLEDHDVTLPGTETTTDTLQVTTFKTTSSPEMTTLGSTEPTETSVSHSPPLDTSTVPPLPTTLPPASYTGTGPDQDLQPSHIDQTEANLCEKDNKKQELVFLIIIGVLIFICLCLVLTVVVMASKLAYLKRRLPNKRLPRTNGDFLSASSLWPAGLDTLQRVTSETTGTGPRLQTSGAETLTAGQAKPSEEASKKLVSEISDRQKQKDTSATPQGNLITDIEI</sequence>
<organism evidence="3 4">
    <name type="scientific">Salvator merianae</name>
    <name type="common">Argentine black and white tegu</name>
    <name type="synonym">Tupinambis merianae</name>
    <dbReference type="NCBI Taxonomy" id="96440"/>
    <lineage>
        <taxon>Eukaryota</taxon>
        <taxon>Metazoa</taxon>
        <taxon>Chordata</taxon>
        <taxon>Craniata</taxon>
        <taxon>Vertebrata</taxon>
        <taxon>Euteleostomi</taxon>
        <taxon>Lepidosauria</taxon>
        <taxon>Squamata</taxon>
        <taxon>Bifurcata</taxon>
        <taxon>Unidentata</taxon>
        <taxon>Episquamata</taxon>
        <taxon>Laterata</taxon>
        <taxon>Teiioidea</taxon>
        <taxon>Teiidae</taxon>
        <taxon>Salvator</taxon>
    </lineage>
</organism>
<keyword evidence="2" id="KW-0812">Transmembrane</keyword>